<sequence>MIIAVLLTVFNRKEQTLSCLKRLFDQDISQSFEISVFMVDDGSADGTSDAVKDRFPKVNVIKGSGDLFWNRGMHLAWTTALKKQEFDYYLWLNDDTYLKRDALKKLLNTSYDFKNESIIVGTTSALNNHNLVTYGGRSRKKGLLIPKESPEECDYFNGNIVLIPSYVYKIVGLNDPIFRHALGDFDYGLRAKAKGVKIYIASEILGRCDLHTELATWCNPKKSFLKRWKAFRSPLGNNPEEFYKFEKRHKGLGIALFHYLTNHIRLVAPKLWN</sequence>
<protein>
    <submittedName>
        <fullName evidence="2">Glycosyl transferase family 2</fullName>
    </submittedName>
</protein>
<dbReference type="STRING" id="1334022.SAMN04487907_101131"/>
<dbReference type="Proteomes" id="UP000199438">
    <property type="component" value="Unassembled WGS sequence"/>
</dbReference>
<evidence type="ECO:0000313" key="2">
    <source>
        <dbReference type="EMBL" id="SFB69813.1"/>
    </source>
</evidence>
<dbReference type="SUPFAM" id="SSF53448">
    <property type="entry name" value="Nucleotide-diphospho-sugar transferases"/>
    <property type="match status" value="1"/>
</dbReference>
<dbReference type="RefSeq" id="WP_092539473.1">
    <property type="nucleotide sequence ID" value="NZ_FOKV01000001.1"/>
</dbReference>
<dbReference type="OrthoDB" id="9771846at2"/>
<accession>A0A1I1DB97</accession>
<dbReference type="AlphaFoldDB" id="A0A1I1DB97"/>
<name>A0A1I1DB97_9FLAO</name>
<organism evidence="2 3">
    <name type="scientific">Zunongwangia mangrovi</name>
    <dbReference type="NCBI Taxonomy" id="1334022"/>
    <lineage>
        <taxon>Bacteria</taxon>
        <taxon>Pseudomonadati</taxon>
        <taxon>Bacteroidota</taxon>
        <taxon>Flavobacteriia</taxon>
        <taxon>Flavobacteriales</taxon>
        <taxon>Flavobacteriaceae</taxon>
        <taxon>Zunongwangia</taxon>
    </lineage>
</organism>
<proteinExistence type="predicted"/>
<dbReference type="Pfam" id="PF00535">
    <property type="entry name" value="Glycos_transf_2"/>
    <property type="match status" value="1"/>
</dbReference>
<dbReference type="PANTHER" id="PTHR43685:SF3">
    <property type="entry name" value="SLR2126 PROTEIN"/>
    <property type="match status" value="1"/>
</dbReference>
<dbReference type="InterPro" id="IPR001173">
    <property type="entry name" value="Glyco_trans_2-like"/>
</dbReference>
<dbReference type="GO" id="GO:0016740">
    <property type="term" value="F:transferase activity"/>
    <property type="evidence" value="ECO:0007669"/>
    <property type="project" value="UniProtKB-KW"/>
</dbReference>
<evidence type="ECO:0000259" key="1">
    <source>
        <dbReference type="Pfam" id="PF00535"/>
    </source>
</evidence>
<reference evidence="3" key="1">
    <citation type="submission" date="2016-10" db="EMBL/GenBank/DDBJ databases">
        <authorList>
            <person name="Varghese N."/>
            <person name="Submissions S."/>
        </authorList>
    </citation>
    <scope>NUCLEOTIDE SEQUENCE [LARGE SCALE GENOMIC DNA]</scope>
    <source>
        <strain evidence="3">DSM 24499</strain>
    </source>
</reference>
<evidence type="ECO:0000313" key="3">
    <source>
        <dbReference type="Proteomes" id="UP000199438"/>
    </source>
</evidence>
<gene>
    <name evidence="2" type="ORF">SAMN04487907_101131</name>
</gene>
<dbReference type="EMBL" id="FOKV01000001">
    <property type="protein sequence ID" value="SFB69813.1"/>
    <property type="molecule type" value="Genomic_DNA"/>
</dbReference>
<dbReference type="PANTHER" id="PTHR43685">
    <property type="entry name" value="GLYCOSYLTRANSFERASE"/>
    <property type="match status" value="1"/>
</dbReference>
<dbReference type="InterPro" id="IPR029044">
    <property type="entry name" value="Nucleotide-diphossugar_trans"/>
</dbReference>
<keyword evidence="2" id="KW-0808">Transferase</keyword>
<dbReference type="Gene3D" id="3.90.550.10">
    <property type="entry name" value="Spore Coat Polysaccharide Biosynthesis Protein SpsA, Chain A"/>
    <property type="match status" value="1"/>
</dbReference>
<keyword evidence="3" id="KW-1185">Reference proteome</keyword>
<feature type="domain" description="Glycosyltransferase 2-like" evidence="1">
    <location>
        <begin position="5"/>
        <end position="122"/>
    </location>
</feature>
<dbReference type="InterPro" id="IPR050834">
    <property type="entry name" value="Glycosyltransf_2"/>
</dbReference>